<evidence type="ECO:0000256" key="6">
    <source>
        <dbReference type="ARBA" id="ARBA00066637"/>
    </source>
</evidence>
<dbReference type="InterPro" id="IPR036365">
    <property type="entry name" value="PGBD-like_sf"/>
</dbReference>
<dbReference type="Pfam" id="PF13180">
    <property type="entry name" value="PDZ_2"/>
    <property type="match status" value="1"/>
</dbReference>
<dbReference type="CDD" id="cd07560">
    <property type="entry name" value="Peptidase_S41_CPP"/>
    <property type="match status" value="1"/>
</dbReference>
<dbReference type="Gene3D" id="3.30.750.44">
    <property type="match status" value="1"/>
</dbReference>
<dbReference type="CDD" id="cd06782">
    <property type="entry name" value="cpPDZ_CPP-like"/>
    <property type="match status" value="1"/>
</dbReference>
<dbReference type="Gene3D" id="2.30.42.10">
    <property type="match status" value="1"/>
</dbReference>
<evidence type="ECO:0000256" key="2">
    <source>
        <dbReference type="ARBA" id="ARBA00022670"/>
    </source>
</evidence>
<dbReference type="Pfam" id="PF01471">
    <property type="entry name" value="PG_binding_1"/>
    <property type="match status" value="1"/>
</dbReference>
<keyword evidence="4 7" id="KW-0720">Serine protease</keyword>
<dbReference type="Pfam" id="PF03572">
    <property type="entry name" value="Peptidase_S41"/>
    <property type="match status" value="1"/>
</dbReference>
<keyword evidence="10" id="KW-1185">Reference proteome</keyword>
<reference evidence="9 10" key="1">
    <citation type="submission" date="2016-01" db="EMBL/GenBank/DDBJ databases">
        <title>Genome Sequences of Twelve Sporeforming Bacillus Species Isolated from Foods.</title>
        <authorList>
            <person name="Berendsen E.M."/>
            <person name="Wells-Bennik M.H."/>
            <person name="Krawcyk A.O."/>
            <person name="De Jong A."/>
            <person name="Holsappel S."/>
            <person name="Eijlander R.T."/>
            <person name="Kuipers O.P."/>
        </authorList>
    </citation>
    <scope>NUCLEOTIDE SEQUENCE [LARGE SCALE GENOMIC DNA]</scope>
    <source>
        <strain evidence="9 10">B4102</strain>
    </source>
</reference>
<dbReference type="InterPro" id="IPR055210">
    <property type="entry name" value="CtpA/B_N"/>
</dbReference>
<gene>
    <name evidence="9" type="ORF">B4102_1923</name>
</gene>
<dbReference type="EMBL" id="LQYN01000024">
    <property type="protein sequence ID" value="KYD09525.1"/>
    <property type="molecule type" value="Genomic_DNA"/>
</dbReference>
<sequence>MNRKWMAVMVSGALVTGAGGTYIGMKWLEPEQVQTQNTTKENQMINYVKNKGESLPDLAKIAQAYDLIKGSYVETVDESKLVEGAIQGMVSTLNDPYSVYMDAKTASQFNETLESTFEGIGAEMTSKDGKAIIVAPYKNSPAEKAGLKPKDEIIKVDGTSVKGLDLYKVTTKIRGKKGTTVTLEIKREGVSDPLEIKVKRDKIPMETVFASMKEDGTKSIGYIEITQFSQNTAADFKRELSKLEKQKMDGLIIDVRGNPGGLLVSVEEILSVLVTNQKPSYQIQQRDGEKLPYYSKLKESKKYPISVLVDEGSASASEILAGALKEAEGYTLIGEKTFGKGTVQQAVPMGDGSTIKLTMFKWLTPNGNWIHHKGIEPNIEIKQPDYFYIHPLEVEKTMTVDMNNEQIKIAQQMLDGLGYATGRADGYYDKQTENAVKAFQNEVGLPATGEIDPKTAESLEEEITSAIKNEKNDLQLQVALKSFKK</sequence>
<dbReference type="InterPro" id="IPR036366">
    <property type="entry name" value="PGBDSf"/>
</dbReference>
<comment type="similarity">
    <text evidence="1 7">Belongs to the peptidase S41A family.</text>
</comment>
<keyword evidence="3 7" id="KW-0378">Hydrolase</keyword>
<evidence type="ECO:0000256" key="5">
    <source>
        <dbReference type="ARBA" id="ARBA00051784"/>
    </source>
</evidence>
<dbReference type="GO" id="GO:0007165">
    <property type="term" value="P:signal transduction"/>
    <property type="evidence" value="ECO:0007669"/>
    <property type="project" value="TreeGrafter"/>
</dbReference>
<feature type="domain" description="PDZ" evidence="8">
    <location>
        <begin position="110"/>
        <end position="174"/>
    </location>
</feature>
<dbReference type="PATRIC" id="fig|46224.3.peg.1597"/>
<dbReference type="OrthoDB" id="9812068at2"/>
<dbReference type="Gene3D" id="1.10.101.10">
    <property type="entry name" value="PGBD-like superfamily/PGBD"/>
    <property type="match status" value="1"/>
</dbReference>
<dbReference type="PROSITE" id="PS50106">
    <property type="entry name" value="PDZ"/>
    <property type="match status" value="1"/>
</dbReference>
<dbReference type="GO" id="GO:0030288">
    <property type="term" value="C:outer membrane-bounded periplasmic space"/>
    <property type="evidence" value="ECO:0007669"/>
    <property type="project" value="TreeGrafter"/>
</dbReference>
<evidence type="ECO:0000256" key="7">
    <source>
        <dbReference type="RuleBase" id="RU004404"/>
    </source>
</evidence>
<dbReference type="PANTHER" id="PTHR32060">
    <property type="entry name" value="TAIL-SPECIFIC PROTEASE"/>
    <property type="match status" value="1"/>
</dbReference>
<dbReference type="SUPFAM" id="SSF47090">
    <property type="entry name" value="PGBD-like"/>
    <property type="match status" value="1"/>
</dbReference>
<comment type="catalytic activity">
    <reaction evidence="5">
        <text>The enzyme shows specific recognition of a C-terminal tripeptide, Xaa-Yaa-Zaa, in which Xaa is preferably Ala or Leu, Yaa is preferably Ala or Tyr, and Zaa is preferably Ala, but then cleaves at a variable distance from the C-terminus. A typical cleavage is -Ala-Ala-|-Arg-Ala-Ala-Lys-Glu-Asn-Tyr-Ala-Leu-Ala-Ala.</text>
        <dbReference type="EC" id="3.4.21.102"/>
    </reaction>
</comment>
<dbReference type="GO" id="GO:0004252">
    <property type="term" value="F:serine-type endopeptidase activity"/>
    <property type="evidence" value="ECO:0007669"/>
    <property type="project" value="UniProtKB-EC"/>
</dbReference>
<evidence type="ECO:0000259" key="8">
    <source>
        <dbReference type="PROSITE" id="PS50106"/>
    </source>
</evidence>
<dbReference type="InterPro" id="IPR001478">
    <property type="entry name" value="PDZ"/>
</dbReference>
<dbReference type="EC" id="3.4.21.102" evidence="6"/>
<dbReference type="FunFam" id="3.30.750.44:FF:000001">
    <property type="entry name" value="S41 family peptidase"/>
    <property type="match status" value="1"/>
</dbReference>
<dbReference type="SUPFAM" id="SSF52096">
    <property type="entry name" value="ClpP/crotonase"/>
    <property type="match status" value="1"/>
</dbReference>
<evidence type="ECO:0000313" key="9">
    <source>
        <dbReference type="EMBL" id="KYD09525.1"/>
    </source>
</evidence>
<dbReference type="InterPro" id="IPR005151">
    <property type="entry name" value="Tail-specific_protease"/>
</dbReference>
<accession>A0A150LB95</accession>
<dbReference type="GO" id="GO:0006508">
    <property type="term" value="P:proteolysis"/>
    <property type="evidence" value="ECO:0007669"/>
    <property type="project" value="UniProtKB-KW"/>
</dbReference>
<dbReference type="STRING" id="46224.B4102_1923"/>
<dbReference type="SMART" id="SM00228">
    <property type="entry name" value="PDZ"/>
    <property type="match status" value="1"/>
</dbReference>
<dbReference type="PANTHER" id="PTHR32060:SF29">
    <property type="entry name" value="CARBOXY-TERMINAL PROCESSING PROTEASE CTPB"/>
    <property type="match status" value="1"/>
</dbReference>
<dbReference type="RefSeq" id="WP_066228343.1">
    <property type="nucleotide sequence ID" value="NZ_JALKTV010000013.1"/>
</dbReference>
<dbReference type="Gene3D" id="3.90.226.10">
    <property type="entry name" value="2-enoyl-CoA Hydratase, Chain A, domain 1"/>
    <property type="match status" value="1"/>
</dbReference>
<organism evidence="9 10">
    <name type="scientific">Heyndrickxia sporothermodurans</name>
    <dbReference type="NCBI Taxonomy" id="46224"/>
    <lineage>
        <taxon>Bacteria</taxon>
        <taxon>Bacillati</taxon>
        <taxon>Bacillota</taxon>
        <taxon>Bacilli</taxon>
        <taxon>Bacillales</taxon>
        <taxon>Bacillaceae</taxon>
        <taxon>Heyndrickxia</taxon>
    </lineage>
</organism>
<proteinExistence type="inferred from homology"/>
<protein>
    <recommendedName>
        <fullName evidence="6">C-terminal processing peptidase</fullName>
        <ecNumber evidence="6">3.4.21.102</ecNumber>
    </recommendedName>
</protein>
<dbReference type="InterPro" id="IPR002477">
    <property type="entry name" value="Peptidoglycan-bd-like"/>
</dbReference>
<dbReference type="AlphaFoldDB" id="A0A150LB95"/>
<dbReference type="InterPro" id="IPR029045">
    <property type="entry name" value="ClpP/crotonase-like_dom_sf"/>
</dbReference>
<evidence type="ECO:0000256" key="3">
    <source>
        <dbReference type="ARBA" id="ARBA00022801"/>
    </source>
</evidence>
<dbReference type="SMART" id="SM00245">
    <property type="entry name" value="TSPc"/>
    <property type="match status" value="1"/>
</dbReference>
<dbReference type="Proteomes" id="UP000075666">
    <property type="component" value="Unassembled WGS sequence"/>
</dbReference>
<comment type="caution">
    <text evidence="9">The sequence shown here is derived from an EMBL/GenBank/DDBJ whole genome shotgun (WGS) entry which is preliminary data.</text>
</comment>
<keyword evidence="2 7" id="KW-0645">Protease</keyword>
<evidence type="ECO:0000313" key="10">
    <source>
        <dbReference type="Proteomes" id="UP000075666"/>
    </source>
</evidence>
<dbReference type="SUPFAM" id="SSF50156">
    <property type="entry name" value="PDZ domain-like"/>
    <property type="match status" value="1"/>
</dbReference>
<dbReference type="InterPro" id="IPR004447">
    <property type="entry name" value="Peptidase_S41A"/>
</dbReference>
<evidence type="ECO:0000256" key="4">
    <source>
        <dbReference type="ARBA" id="ARBA00022825"/>
    </source>
</evidence>
<dbReference type="FunFam" id="2.30.42.10:FF:000063">
    <property type="entry name" value="Peptidase, S41 family"/>
    <property type="match status" value="1"/>
</dbReference>
<dbReference type="InterPro" id="IPR036034">
    <property type="entry name" value="PDZ_sf"/>
</dbReference>
<dbReference type="NCBIfam" id="TIGR00225">
    <property type="entry name" value="prc"/>
    <property type="match status" value="1"/>
</dbReference>
<evidence type="ECO:0000256" key="1">
    <source>
        <dbReference type="ARBA" id="ARBA00009179"/>
    </source>
</evidence>
<dbReference type="Pfam" id="PF22694">
    <property type="entry name" value="CtpB_N-like"/>
    <property type="match status" value="1"/>
</dbReference>
<name>A0A150LB95_9BACI</name>